<feature type="transmembrane region" description="Helical" evidence="5">
    <location>
        <begin position="153"/>
        <end position="172"/>
    </location>
</feature>
<dbReference type="Proteomes" id="UP000015241">
    <property type="component" value="Unassembled WGS sequence"/>
</dbReference>
<keyword evidence="3 5" id="KW-1133">Transmembrane helix</keyword>
<dbReference type="InParanoid" id="S8EHE8"/>
<dbReference type="AlphaFoldDB" id="S8EHE8"/>
<evidence type="ECO:0000313" key="8">
    <source>
        <dbReference type="Proteomes" id="UP000015241"/>
    </source>
</evidence>
<dbReference type="OrthoDB" id="1915122at2759"/>
<sequence>MKFATKEELEGHQRATIRGALEGTAAGLAISLPGSYYLHRRWPYFRSLPIQLKALFCIIVTAPLYAVQAERRGVEFDESTWTGAGKRELDRLEKQEETRWEHLSTEEKLKDWAVRNQYKIILGSWAAGMAVAGGLVWRNRQQSATQKIVQVRMWAQGLTIGVLIAAGIMTHANRLEAAEHRQVDHTWRGMVQEFENEEREREQYQLMHAPPPAHAPSA</sequence>
<dbReference type="PANTHER" id="PTHR28018">
    <property type="entry name" value="RESPIRATORY SUPERCOMPLEX FACTOR 2, MITOCHONDRIAL"/>
    <property type="match status" value="1"/>
</dbReference>
<organism evidence="7 8">
    <name type="scientific">Fomitopsis schrenkii</name>
    <name type="common">Brown rot fungus</name>
    <dbReference type="NCBI Taxonomy" id="2126942"/>
    <lineage>
        <taxon>Eukaryota</taxon>
        <taxon>Fungi</taxon>
        <taxon>Dikarya</taxon>
        <taxon>Basidiomycota</taxon>
        <taxon>Agaricomycotina</taxon>
        <taxon>Agaricomycetes</taxon>
        <taxon>Polyporales</taxon>
        <taxon>Fomitopsis</taxon>
    </lineage>
</organism>
<dbReference type="PROSITE" id="PS51503">
    <property type="entry name" value="HIG1"/>
    <property type="match status" value="1"/>
</dbReference>
<reference evidence="7 8" key="1">
    <citation type="journal article" date="2012" name="Science">
        <title>The Paleozoic origin of enzymatic lignin decomposition reconstructed from 31 fungal genomes.</title>
        <authorList>
            <person name="Floudas D."/>
            <person name="Binder M."/>
            <person name="Riley R."/>
            <person name="Barry K."/>
            <person name="Blanchette R.A."/>
            <person name="Henrissat B."/>
            <person name="Martinez A.T."/>
            <person name="Otillar R."/>
            <person name="Spatafora J.W."/>
            <person name="Yadav J.S."/>
            <person name="Aerts A."/>
            <person name="Benoit I."/>
            <person name="Boyd A."/>
            <person name="Carlson A."/>
            <person name="Copeland A."/>
            <person name="Coutinho P.M."/>
            <person name="de Vries R.P."/>
            <person name="Ferreira P."/>
            <person name="Findley K."/>
            <person name="Foster B."/>
            <person name="Gaskell J."/>
            <person name="Glotzer D."/>
            <person name="Gorecki P."/>
            <person name="Heitman J."/>
            <person name="Hesse C."/>
            <person name="Hori C."/>
            <person name="Igarashi K."/>
            <person name="Jurgens J.A."/>
            <person name="Kallen N."/>
            <person name="Kersten P."/>
            <person name="Kohler A."/>
            <person name="Kuees U."/>
            <person name="Kumar T.K.A."/>
            <person name="Kuo A."/>
            <person name="LaButti K."/>
            <person name="Larrondo L.F."/>
            <person name="Lindquist E."/>
            <person name="Ling A."/>
            <person name="Lombard V."/>
            <person name="Lucas S."/>
            <person name="Lundell T."/>
            <person name="Martin R."/>
            <person name="McLaughlin D.J."/>
            <person name="Morgenstern I."/>
            <person name="Morin E."/>
            <person name="Murat C."/>
            <person name="Nagy L.G."/>
            <person name="Nolan M."/>
            <person name="Ohm R.A."/>
            <person name="Patyshakuliyeva A."/>
            <person name="Rokas A."/>
            <person name="Ruiz-Duenas F.J."/>
            <person name="Sabat G."/>
            <person name="Salamov A."/>
            <person name="Samejima M."/>
            <person name="Schmutz J."/>
            <person name="Slot J.C."/>
            <person name="St John F."/>
            <person name="Stenlid J."/>
            <person name="Sun H."/>
            <person name="Sun S."/>
            <person name="Syed K."/>
            <person name="Tsang A."/>
            <person name="Wiebenga A."/>
            <person name="Young D."/>
            <person name="Pisabarro A."/>
            <person name="Eastwood D.C."/>
            <person name="Martin F."/>
            <person name="Cullen D."/>
            <person name="Grigoriev I.V."/>
            <person name="Hibbett D.S."/>
        </authorList>
    </citation>
    <scope>NUCLEOTIDE SEQUENCE</scope>
    <source>
        <strain evidence="8">FP-58527</strain>
    </source>
</reference>
<name>S8EHE8_FOMSC</name>
<proteinExistence type="predicted"/>
<keyword evidence="4 5" id="KW-0472">Membrane</keyword>
<keyword evidence="2 5" id="KW-0812">Transmembrane</keyword>
<dbReference type="GO" id="GO:0005739">
    <property type="term" value="C:mitochondrion"/>
    <property type="evidence" value="ECO:0007669"/>
    <property type="project" value="UniProtKB-SubCell"/>
</dbReference>
<dbReference type="InterPro" id="IPR040153">
    <property type="entry name" value="Rcf2"/>
</dbReference>
<evidence type="ECO:0000256" key="1">
    <source>
        <dbReference type="ARBA" id="ARBA00004173"/>
    </source>
</evidence>
<accession>S8EHE8</accession>
<evidence type="ECO:0000256" key="4">
    <source>
        <dbReference type="ARBA" id="ARBA00023136"/>
    </source>
</evidence>
<protein>
    <recommendedName>
        <fullName evidence="6">HIG1 domain-containing protein</fullName>
    </recommendedName>
</protein>
<dbReference type="InterPro" id="IPR007667">
    <property type="entry name" value="Hypoxia_induced_domain"/>
</dbReference>
<evidence type="ECO:0000256" key="3">
    <source>
        <dbReference type="ARBA" id="ARBA00022989"/>
    </source>
</evidence>
<dbReference type="eggNOG" id="ENOG502QT50">
    <property type="taxonomic scope" value="Eukaryota"/>
</dbReference>
<feature type="domain" description="HIG1" evidence="6">
    <location>
        <begin position="90"/>
        <end position="181"/>
    </location>
</feature>
<dbReference type="PANTHER" id="PTHR28018:SF3">
    <property type="entry name" value="RESPIRATORY SUPERCOMPLEX FACTOR 2, MITOCHONDRIAL"/>
    <property type="match status" value="1"/>
</dbReference>
<comment type="subcellular location">
    <subcellularLocation>
        <location evidence="1">Mitochondrion</location>
    </subcellularLocation>
</comment>
<evidence type="ECO:0000313" key="7">
    <source>
        <dbReference type="EMBL" id="EPT03663.1"/>
    </source>
</evidence>
<dbReference type="HOGENOM" id="CLU_079101_1_0_1"/>
<dbReference type="FunCoup" id="S8EHE8">
    <property type="interactions" value="48"/>
</dbReference>
<dbReference type="Pfam" id="PF04588">
    <property type="entry name" value="HIG_1_N"/>
    <property type="match status" value="1"/>
</dbReference>
<evidence type="ECO:0000256" key="2">
    <source>
        <dbReference type="ARBA" id="ARBA00022692"/>
    </source>
</evidence>
<evidence type="ECO:0000259" key="6">
    <source>
        <dbReference type="PROSITE" id="PS51503"/>
    </source>
</evidence>
<dbReference type="STRING" id="743788.S8EHE8"/>
<keyword evidence="8" id="KW-1185">Reference proteome</keyword>
<dbReference type="GO" id="GO:0033617">
    <property type="term" value="P:mitochondrial respiratory chain complex IV assembly"/>
    <property type="evidence" value="ECO:0007669"/>
    <property type="project" value="TreeGrafter"/>
</dbReference>
<feature type="transmembrane region" description="Helical" evidence="5">
    <location>
        <begin position="118"/>
        <end position="137"/>
    </location>
</feature>
<dbReference type="EMBL" id="KE504129">
    <property type="protein sequence ID" value="EPT03663.1"/>
    <property type="molecule type" value="Genomic_DNA"/>
</dbReference>
<gene>
    <name evidence="7" type="ORF">FOMPIDRAFT_1022258</name>
</gene>
<evidence type="ECO:0000256" key="5">
    <source>
        <dbReference type="SAM" id="Phobius"/>
    </source>
</evidence>